<sequence>MSALTLLLQVSNGAPILALAEGENIRFDTRSDPAFEDNRDYRAMLEAGLRTLGAAVGDLEILASDIGPGGLGATRTGAAFVNALGYALSKPVIGLPAFELLGRTVWTGKGPVAILRKAARPFVHFGIFENNELVRYEYCERDTALDAVKNLSNVDIAGNVPLDGYPAPLTNVADMGVMAKMAMHAPGLPSDARARPIVETLQ</sequence>
<dbReference type="Gene3D" id="3.30.420.200">
    <property type="match status" value="1"/>
</dbReference>
<dbReference type="Proteomes" id="UP001399917">
    <property type="component" value="Unassembled WGS sequence"/>
</dbReference>
<dbReference type="RefSeq" id="WP_344841807.1">
    <property type="nucleotide sequence ID" value="NZ_BAABDF010000001.1"/>
</dbReference>
<dbReference type="Gene3D" id="3.30.420.40">
    <property type="match status" value="1"/>
</dbReference>
<evidence type="ECO:0000313" key="3">
    <source>
        <dbReference type="Proteomes" id="UP001399917"/>
    </source>
</evidence>
<evidence type="ECO:0000313" key="2">
    <source>
        <dbReference type="EMBL" id="GAA3852907.1"/>
    </source>
</evidence>
<evidence type="ECO:0000259" key="1">
    <source>
        <dbReference type="Pfam" id="PF00814"/>
    </source>
</evidence>
<feature type="domain" description="Gcp-like" evidence="1">
    <location>
        <begin position="44"/>
        <end position="120"/>
    </location>
</feature>
<dbReference type="EMBL" id="BAABDF010000001">
    <property type="protein sequence ID" value="GAA3852907.1"/>
    <property type="molecule type" value="Genomic_DNA"/>
</dbReference>
<keyword evidence="3" id="KW-1185">Reference proteome</keyword>
<gene>
    <name evidence="2" type="ORF">GCM10022404_00350</name>
</gene>
<name>A0ABP7JS27_9RHOB</name>
<organism evidence="2 3">
    <name type="scientific">Celeribacter arenosi</name>
    <dbReference type="NCBI Taxonomy" id="792649"/>
    <lineage>
        <taxon>Bacteria</taxon>
        <taxon>Pseudomonadati</taxon>
        <taxon>Pseudomonadota</taxon>
        <taxon>Alphaproteobacteria</taxon>
        <taxon>Rhodobacterales</taxon>
        <taxon>Roseobacteraceae</taxon>
        <taxon>Celeribacter</taxon>
    </lineage>
</organism>
<dbReference type="Pfam" id="PF00814">
    <property type="entry name" value="TsaD"/>
    <property type="match status" value="1"/>
</dbReference>
<proteinExistence type="predicted"/>
<accession>A0ABP7JS27</accession>
<comment type="caution">
    <text evidence="2">The sequence shown here is derived from an EMBL/GenBank/DDBJ whole genome shotgun (WGS) entry which is preliminary data.</text>
</comment>
<dbReference type="InterPro" id="IPR043129">
    <property type="entry name" value="ATPase_NBD"/>
</dbReference>
<reference evidence="3" key="1">
    <citation type="journal article" date="2019" name="Int. J. Syst. Evol. Microbiol.">
        <title>The Global Catalogue of Microorganisms (GCM) 10K type strain sequencing project: providing services to taxonomists for standard genome sequencing and annotation.</title>
        <authorList>
            <consortium name="The Broad Institute Genomics Platform"/>
            <consortium name="The Broad Institute Genome Sequencing Center for Infectious Disease"/>
            <person name="Wu L."/>
            <person name="Ma J."/>
        </authorList>
    </citation>
    <scope>NUCLEOTIDE SEQUENCE [LARGE SCALE GENOMIC DNA]</scope>
    <source>
        <strain evidence="3">JCM 17190</strain>
    </source>
</reference>
<protein>
    <recommendedName>
        <fullName evidence="1">Gcp-like domain-containing protein</fullName>
    </recommendedName>
</protein>
<dbReference type="InterPro" id="IPR000905">
    <property type="entry name" value="Gcp-like_dom"/>
</dbReference>
<dbReference type="SUPFAM" id="SSF53067">
    <property type="entry name" value="Actin-like ATPase domain"/>
    <property type="match status" value="1"/>
</dbReference>